<dbReference type="EMBL" id="JANSHE010006933">
    <property type="protein sequence ID" value="KAJ2965650.1"/>
    <property type="molecule type" value="Genomic_DNA"/>
</dbReference>
<reference evidence="1" key="1">
    <citation type="submission" date="2022-08" db="EMBL/GenBank/DDBJ databases">
        <title>Genome Sequence of Pycnoporus sanguineus.</title>
        <authorList>
            <person name="Buettner E."/>
        </authorList>
    </citation>
    <scope>NUCLEOTIDE SEQUENCE</scope>
    <source>
        <strain evidence="1">CG-C14</strain>
    </source>
</reference>
<protein>
    <submittedName>
        <fullName evidence="1">Uncharacterized protein</fullName>
    </submittedName>
</protein>
<keyword evidence="2" id="KW-1185">Reference proteome</keyword>
<comment type="caution">
    <text evidence="1">The sequence shown here is derived from an EMBL/GenBank/DDBJ whole genome shotgun (WGS) entry which is preliminary data.</text>
</comment>
<proteinExistence type="predicted"/>
<dbReference type="Proteomes" id="UP001144978">
    <property type="component" value="Unassembled WGS sequence"/>
</dbReference>
<evidence type="ECO:0000313" key="2">
    <source>
        <dbReference type="Proteomes" id="UP001144978"/>
    </source>
</evidence>
<gene>
    <name evidence="1" type="ORF">NUW54_g14049</name>
</gene>
<evidence type="ECO:0000313" key="1">
    <source>
        <dbReference type="EMBL" id="KAJ2965650.1"/>
    </source>
</evidence>
<accession>A0ACC1MFT5</accession>
<sequence>MFATMMNARLAVCRLLFATPCTSDGPVSATFLQASRLSSHLSSSTKQINVPIPDPTSLGHRAVQVPEPNHIHARTDVRSASRSPSPAPSLDIRMPTGLGRRASELGEREDVEEQPHNHVRKRSVSLPAAAQAARWREAMAREEAQASSQSADKTPAVSRVPPELLTSIFSFAPRRDIVSLAQVSKSFSEAALRALYGDLDLRDVDDERAAECMASLASRRHVATLVRSFAIRSLPPADDSTSLATVTFAIAFNNMDQLRALTLPRFDIRLLCHTTFSLQRLELHCKIISAQDFHALFKWLARQPR</sequence>
<organism evidence="1 2">
    <name type="scientific">Trametes sanguinea</name>
    <dbReference type="NCBI Taxonomy" id="158606"/>
    <lineage>
        <taxon>Eukaryota</taxon>
        <taxon>Fungi</taxon>
        <taxon>Dikarya</taxon>
        <taxon>Basidiomycota</taxon>
        <taxon>Agaricomycotina</taxon>
        <taxon>Agaricomycetes</taxon>
        <taxon>Polyporales</taxon>
        <taxon>Polyporaceae</taxon>
        <taxon>Trametes</taxon>
    </lineage>
</organism>
<name>A0ACC1MFT5_9APHY</name>